<evidence type="ECO:0008006" key="4">
    <source>
        <dbReference type="Google" id="ProtNLM"/>
    </source>
</evidence>
<name>A0A151RIH6_CAJCA</name>
<dbReference type="AlphaFoldDB" id="A0A151RIH6"/>
<evidence type="ECO:0000313" key="2">
    <source>
        <dbReference type="EMBL" id="KYP42349.1"/>
    </source>
</evidence>
<reference evidence="2" key="1">
    <citation type="journal article" date="2012" name="Nat. Biotechnol.">
        <title>Draft genome sequence of pigeonpea (Cajanus cajan), an orphan legume crop of resource-poor farmers.</title>
        <authorList>
            <person name="Varshney R.K."/>
            <person name="Chen W."/>
            <person name="Li Y."/>
            <person name="Bharti A.K."/>
            <person name="Saxena R.K."/>
            <person name="Schlueter J.A."/>
            <person name="Donoghue M.T."/>
            <person name="Azam S."/>
            <person name="Fan G."/>
            <person name="Whaley A.M."/>
            <person name="Farmer A.D."/>
            <person name="Sheridan J."/>
            <person name="Iwata A."/>
            <person name="Tuteja R."/>
            <person name="Penmetsa R.V."/>
            <person name="Wu W."/>
            <person name="Upadhyaya H.D."/>
            <person name="Yang S.P."/>
            <person name="Shah T."/>
            <person name="Saxena K.B."/>
            <person name="Michael T."/>
            <person name="McCombie W.R."/>
            <person name="Yang B."/>
            <person name="Zhang G."/>
            <person name="Yang H."/>
            <person name="Wang J."/>
            <person name="Spillane C."/>
            <person name="Cook D.R."/>
            <person name="May G.D."/>
            <person name="Xu X."/>
            <person name="Jackson S.A."/>
        </authorList>
    </citation>
    <scope>NUCLEOTIDE SEQUENCE [LARGE SCALE GENOMIC DNA]</scope>
</reference>
<dbReference type="EMBL" id="KQ483721">
    <property type="protein sequence ID" value="KYP42349.1"/>
    <property type="molecule type" value="Genomic_DNA"/>
</dbReference>
<accession>A0A151RIH6</accession>
<gene>
    <name evidence="2" type="ORF">KK1_036258</name>
</gene>
<feature type="region of interest" description="Disordered" evidence="1">
    <location>
        <begin position="100"/>
        <end position="125"/>
    </location>
</feature>
<keyword evidence="3" id="KW-1185">Reference proteome</keyword>
<evidence type="ECO:0000256" key="1">
    <source>
        <dbReference type="SAM" id="MobiDB-lite"/>
    </source>
</evidence>
<dbReference type="Pfam" id="PF14223">
    <property type="entry name" value="Retrotran_gag_2"/>
    <property type="match status" value="1"/>
</dbReference>
<dbReference type="Gramene" id="C.cajan_37875.t">
    <property type="protein sequence ID" value="C.cajan_37875.t.cds1"/>
    <property type="gene ID" value="C.cajan_37875"/>
</dbReference>
<protein>
    <recommendedName>
        <fullName evidence="4">Retrovirus-related Pol polyprotein from transposon TNT 1-94</fullName>
    </recommendedName>
</protein>
<organism evidence="2 3">
    <name type="scientific">Cajanus cajan</name>
    <name type="common">Pigeon pea</name>
    <name type="synonym">Cajanus indicus</name>
    <dbReference type="NCBI Taxonomy" id="3821"/>
    <lineage>
        <taxon>Eukaryota</taxon>
        <taxon>Viridiplantae</taxon>
        <taxon>Streptophyta</taxon>
        <taxon>Embryophyta</taxon>
        <taxon>Tracheophyta</taxon>
        <taxon>Spermatophyta</taxon>
        <taxon>Magnoliopsida</taxon>
        <taxon>eudicotyledons</taxon>
        <taxon>Gunneridae</taxon>
        <taxon>Pentapetalae</taxon>
        <taxon>rosids</taxon>
        <taxon>fabids</taxon>
        <taxon>Fabales</taxon>
        <taxon>Fabaceae</taxon>
        <taxon>Papilionoideae</taxon>
        <taxon>50 kb inversion clade</taxon>
        <taxon>NPAAA clade</taxon>
        <taxon>indigoferoid/millettioid clade</taxon>
        <taxon>Phaseoleae</taxon>
        <taxon>Cajanus</taxon>
    </lineage>
</organism>
<proteinExistence type="predicted"/>
<evidence type="ECO:0000313" key="3">
    <source>
        <dbReference type="Proteomes" id="UP000075243"/>
    </source>
</evidence>
<dbReference type="Proteomes" id="UP000075243">
    <property type="component" value="Unassembled WGS sequence"/>
</dbReference>
<sequence>MTQGETIMDIQKRFTHIINHLKDLEKIFEEEEVNVKVLKSLNRRWQHTVTIITESKNLAQMRSVELFGKLREYEMNMTRMAKEEQKVKRVKGLALKLENYSSEEEESNDKDKSEQEEMNLMVRKF</sequence>